<keyword evidence="2" id="KW-0456">Lyase</keyword>
<organism evidence="4 5">
    <name type="scientific">Porphyromonas miyakawae</name>
    <dbReference type="NCBI Taxonomy" id="3137470"/>
    <lineage>
        <taxon>Bacteria</taxon>
        <taxon>Pseudomonadati</taxon>
        <taxon>Bacteroidota</taxon>
        <taxon>Bacteroidia</taxon>
        <taxon>Bacteroidales</taxon>
        <taxon>Porphyromonadaceae</taxon>
        <taxon>Porphyromonas</taxon>
    </lineage>
</organism>
<evidence type="ECO:0000313" key="4">
    <source>
        <dbReference type="EMBL" id="GAB1251629.1"/>
    </source>
</evidence>
<dbReference type="Proteomes" id="UP001628220">
    <property type="component" value="Unassembled WGS sequence"/>
</dbReference>
<dbReference type="EMBL" id="BAAFSF010000001">
    <property type="protein sequence ID" value="GAB1251629.1"/>
    <property type="molecule type" value="Genomic_DNA"/>
</dbReference>
<dbReference type="SUPFAM" id="SSF52096">
    <property type="entry name" value="ClpP/crotonase"/>
    <property type="match status" value="1"/>
</dbReference>
<keyword evidence="5" id="KW-1185">Reference proteome</keyword>
<dbReference type="PANTHER" id="PTHR11941">
    <property type="entry name" value="ENOYL-COA HYDRATASE-RELATED"/>
    <property type="match status" value="1"/>
</dbReference>
<evidence type="ECO:0000256" key="1">
    <source>
        <dbReference type="ARBA" id="ARBA00005254"/>
    </source>
</evidence>
<dbReference type="InterPro" id="IPR001753">
    <property type="entry name" value="Enoyl-CoA_hydra/iso"/>
</dbReference>
<comment type="similarity">
    <text evidence="1 3">Belongs to the enoyl-CoA hydratase/isomerase family.</text>
</comment>
<dbReference type="InterPro" id="IPR018376">
    <property type="entry name" value="Enoyl-CoA_hyd/isom_CS"/>
</dbReference>
<comment type="caution">
    <text evidence="4">The sequence shown here is derived from an EMBL/GenBank/DDBJ whole genome shotgun (WGS) entry which is preliminary data.</text>
</comment>
<dbReference type="PANTHER" id="PTHR11941:SF54">
    <property type="entry name" value="ENOYL-COA HYDRATASE, MITOCHONDRIAL"/>
    <property type="match status" value="1"/>
</dbReference>
<accession>A0ABQ0E1N8</accession>
<dbReference type="PROSITE" id="PS00166">
    <property type="entry name" value="ENOYL_COA_HYDRATASE"/>
    <property type="match status" value="1"/>
</dbReference>
<dbReference type="CDD" id="cd06558">
    <property type="entry name" value="crotonase-like"/>
    <property type="match status" value="1"/>
</dbReference>
<dbReference type="Pfam" id="PF00378">
    <property type="entry name" value="ECH_1"/>
    <property type="match status" value="1"/>
</dbReference>
<name>A0ABQ0E1N8_9PORP</name>
<gene>
    <name evidence="4" type="ORF">Tsumi_07330</name>
</gene>
<protein>
    <submittedName>
        <fullName evidence="4">Short-chain-enoyl-CoA hydratase</fullName>
    </submittedName>
</protein>
<dbReference type="Gene3D" id="1.10.12.10">
    <property type="entry name" value="Lyase 2-enoyl-coa Hydratase, Chain A, domain 2"/>
    <property type="match status" value="1"/>
</dbReference>
<reference evidence="4 5" key="1">
    <citation type="journal article" date="2025" name="Int. J. Syst. Evol. Microbiol.">
        <title>Desulfovibrio falkowii sp. nov., Porphyromonas miyakawae sp. nov., Mediterraneibacter flintii sp. nov. and Owariibacterium komagatae gen. nov., sp. nov., isolated from human faeces.</title>
        <authorList>
            <person name="Hamaguchi T."/>
            <person name="Ohara M."/>
            <person name="Hisatomi A."/>
            <person name="Sekiguchi K."/>
            <person name="Takeda J.I."/>
            <person name="Ueyama J."/>
            <person name="Ito M."/>
            <person name="Nishiwaki H."/>
            <person name="Ogi T."/>
            <person name="Hirayama M."/>
            <person name="Ohkuma M."/>
            <person name="Sakamoto M."/>
            <person name="Ohno K."/>
        </authorList>
    </citation>
    <scope>NUCLEOTIDE SEQUENCE [LARGE SCALE GENOMIC DNA]</scope>
    <source>
        <strain evidence="4 5">13CB11C</strain>
    </source>
</reference>
<sequence>MSMIQLHNEGKIATLTIHRPEALNALNSTLLDELSKVVQELSTNQEISVLIITGEDRSFVAGADIAEMAQYTPEEALSFARKGAGLFRRIELLPQVVIASINGFCLGGGCELAMACDLRIASEKAKMGQPETGLGIPPGFGGTQRLPRLVGIERAKELIFSSRIIRADEALAIGLISRVVPHDELMSQTMALAQSIAAQSPSALRLAKDAINRGIQSDIDTALSIENDLFALAFASPEQKEGMSAFLEKRRPQF</sequence>
<evidence type="ECO:0000256" key="2">
    <source>
        <dbReference type="ARBA" id="ARBA00023239"/>
    </source>
</evidence>
<dbReference type="InterPro" id="IPR029045">
    <property type="entry name" value="ClpP/crotonase-like_dom_sf"/>
</dbReference>
<proteinExistence type="inferred from homology"/>
<dbReference type="InterPro" id="IPR014748">
    <property type="entry name" value="Enoyl-CoA_hydra_C"/>
</dbReference>
<evidence type="ECO:0000313" key="5">
    <source>
        <dbReference type="Proteomes" id="UP001628220"/>
    </source>
</evidence>
<evidence type="ECO:0000256" key="3">
    <source>
        <dbReference type="RuleBase" id="RU003707"/>
    </source>
</evidence>
<dbReference type="Gene3D" id="3.90.226.10">
    <property type="entry name" value="2-enoyl-CoA Hydratase, Chain A, domain 1"/>
    <property type="match status" value="1"/>
</dbReference>